<organism evidence="3 4">
    <name type="scientific">Zhongshania marina</name>
    <dbReference type="NCBI Taxonomy" id="2304603"/>
    <lineage>
        <taxon>Bacteria</taxon>
        <taxon>Pseudomonadati</taxon>
        <taxon>Pseudomonadota</taxon>
        <taxon>Gammaproteobacteria</taxon>
        <taxon>Cellvibrionales</taxon>
        <taxon>Spongiibacteraceae</taxon>
        <taxon>Zhongshania</taxon>
    </lineage>
</organism>
<keyword evidence="1 2" id="KW-0472">Membrane</keyword>
<keyword evidence="1" id="KW-0997">Cell inner membrane</keyword>
<dbReference type="AlphaFoldDB" id="A0A2S4HBP1"/>
<dbReference type="Pfam" id="PF04304">
    <property type="entry name" value="DUF454"/>
    <property type="match status" value="1"/>
</dbReference>
<proteinExistence type="predicted"/>
<dbReference type="EMBL" id="PQGG01000040">
    <property type="protein sequence ID" value="POP51377.1"/>
    <property type="molecule type" value="Genomic_DNA"/>
</dbReference>
<keyword evidence="2" id="KW-1133">Transmembrane helix</keyword>
<accession>A0A2S4HBP1</accession>
<dbReference type="OrthoDB" id="9816293at2"/>
<feature type="transmembrane region" description="Helical" evidence="2">
    <location>
        <begin position="5"/>
        <end position="24"/>
    </location>
</feature>
<name>A0A2S4HBP1_9GAMM</name>
<dbReference type="PANTHER" id="PTHR35813:SF1">
    <property type="entry name" value="INNER MEMBRANE PROTEIN YBAN"/>
    <property type="match status" value="1"/>
</dbReference>
<dbReference type="PANTHER" id="PTHR35813">
    <property type="entry name" value="INNER MEMBRANE PROTEIN YBAN"/>
    <property type="match status" value="1"/>
</dbReference>
<reference evidence="3" key="1">
    <citation type="submission" date="2018-01" db="EMBL/GenBank/DDBJ databases">
        <authorList>
            <person name="Yu X.-D."/>
        </authorList>
    </citation>
    <scope>NUCLEOTIDE SEQUENCE</scope>
    <source>
        <strain evidence="3">ZX-21</strain>
    </source>
</reference>
<protein>
    <recommendedName>
        <fullName evidence="1">Inner membrane protein</fullName>
    </recommendedName>
</protein>
<evidence type="ECO:0000256" key="2">
    <source>
        <dbReference type="SAM" id="Phobius"/>
    </source>
</evidence>
<sequence length="132" mass="14958">MLSQLIWRCLALCFVVLAIIGIALPGMPTTVFLLLATWAAGHGWPALKQWLLTHPRLGPPIHTWQRHRAVPRRAKYLAGASMVVSILLISFSTFPLWAKCVLVFLIVAVLIWLLSRPELSQEQLLEIRSKWN</sequence>
<dbReference type="RefSeq" id="WP_103685712.1">
    <property type="nucleotide sequence ID" value="NZ_PQGG01000040.1"/>
</dbReference>
<evidence type="ECO:0000256" key="1">
    <source>
        <dbReference type="PIRNR" id="PIRNR016789"/>
    </source>
</evidence>
<dbReference type="PIRSF" id="PIRSF016789">
    <property type="entry name" value="DUF454"/>
    <property type="match status" value="1"/>
</dbReference>
<evidence type="ECO:0000313" key="3">
    <source>
        <dbReference type="EMBL" id="POP51377.1"/>
    </source>
</evidence>
<comment type="caution">
    <text evidence="3">The sequence shown here is derived from an EMBL/GenBank/DDBJ whole genome shotgun (WGS) entry which is preliminary data.</text>
</comment>
<comment type="subcellular location">
    <subcellularLocation>
        <location evidence="1">Cell inner membrane</location>
        <topology evidence="1">Multi-pass membrane protein</topology>
    </subcellularLocation>
</comment>
<dbReference type="GO" id="GO:0005886">
    <property type="term" value="C:plasma membrane"/>
    <property type="evidence" value="ECO:0007669"/>
    <property type="project" value="UniProtKB-SubCell"/>
</dbReference>
<keyword evidence="2" id="KW-0812">Transmembrane</keyword>
<feature type="transmembrane region" description="Helical" evidence="2">
    <location>
        <begin position="96"/>
        <end position="114"/>
    </location>
</feature>
<dbReference type="Proteomes" id="UP000237222">
    <property type="component" value="Unassembled WGS sequence"/>
</dbReference>
<evidence type="ECO:0000313" key="4">
    <source>
        <dbReference type="Proteomes" id="UP000237222"/>
    </source>
</evidence>
<gene>
    <name evidence="3" type="ORF">C0068_17200</name>
</gene>
<dbReference type="InterPro" id="IPR007401">
    <property type="entry name" value="DUF454"/>
</dbReference>
<keyword evidence="1" id="KW-1003">Cell membrane</keyword>